<protein>
    <submittedName>
        <fullName evidence="1">Uncharacterized protein</fullName>
    </submittedName>
</protein>
<proteinExistence type="predicted"/>
<dbReference type="AlphaFoldDB" id="A0A6A5RZF2"/>
<dbReference type="EMBL" id="ML978958">
    <property type="protein sequence ID" value="KAF1932614.1"/>
    <property type="molecule type" value="Genomic_DNA"/>
</dbReference>
<evidence type="ECO:0000313" key="1">
    <source>
        <dbReference type="EMBL" id="KAF1932614.1"/>
    </source>
</evidence>
<dbReference type="GeneID" id="54346189"/>
<name>A0A6A5RZF2_9PLEO</name>
<evidence type="ECO:0000313" key="2">
    <source>
        <dbReference type="Proteomes" id="UP000800082"/>
    </source>
</evidence>
<dbReference type="Proteomes" id="UP000800082">
    <property type="component" value="Unassembled WGS sequence"/>
</dbReference>
<gene>
    <name evidence="1" type="ORF">M421DRAFT_245116</name>
</gene>
<accession>A0A6A5RZF2</accession>
<reference evidence="1" key="1">
    <citation type="journal article" date="2020" name="Stud. Mycol.">
        <title>101 Dothideomycetes genomes: a test case for predicting lifestyles and emergence of pathogens.</title>
        <authorList>
            <person name="Haridas S."/>
            <person name="Albert R."/>
            <person name="Binder M."/>
            <person name="Bloem J."/>
            <person name="Labutti K."/>
            <person name="Salamov A."/>
            <person name="Andreopoulos B."/>
            <person name="Baker S."/>
            <person name="Barry K."/>
            <person name="Bills G."/>
            <person name="Bluhm B."/>
            <person name="Cannon C."/>
            <person name="Castanera R."/>
            <person name="Culley D."/>
            <person name="Daum C."/>
            <person name="Ezra D."/>
            <person name="Gonzalez J."/>
            <person name="Henrissat B."/>
            <person name="Kuo A."/>
            <person name="Liang C."/>
            <person name="Lipzen A."/>
            <person name="Lutzoni F."/>
            <person name="Magnuson J."/>
            <person name="Mondo S."/>
            <person name="Nolan M."/>
            <person name="Ohm R."/>
            <person name="Pangilinan J."/>
            <person name="Park H.-J."/>
            <person name="Ramirez L."/>
            <person name="Alfaro M."/>
            <person name="Sun H."/>
            <person name="Tritt A."/>
            <person name="Yoshinaga Y."/>
            <person name="Zwiers L.-H."/>
            <person name="Turgeon B."/>
            <person name="Goodwin S."/>
            <person name="Spatafora J."/>
            <person name="Crous P."/>
            <person name="Grigoriev I."/>
        </authorList>
    </citation>
    <scope>NUCLEOTIDE SEQUENCE</scope>
    <source>
        <strain evidence="1">CBS 183.55</strain>
    </source>
</reference>
<organism evidence="1 2">
    <name type="scientific">Didymella exigua CBS 183.55</name>
    <dbReference type="NCBI Taxonomy" id="1150837"/>
    <lineage>
        <taxon>Eukaryota</taxon>
        <taxon>Fungi</taxon>
        <taxon>Dikarya</taxon>
        <taxon>Ascomycota</taxon>
        <taxon>Pezizomycotina</taxon>
        <taxon>Dothideomycetes</taxon>
        <taxon>Pleosporomycetidae</taxon>
        <taxon>Pleosporales</taxon>
        <taxon>Pleosporineae</taxon>
        <taxon>Didymellaceae</taxon>
        <taxon>Didymella</taxon>
    </lineage>
</organism>
<sequence length="56" mass="6619">MPAGMMAMHFHFYRMTQQHQSMASICLLLLCAWSTKQQRRRSLVTFDITTNLLIRC</sequence>
<dbReference type="RefSeq" id="XP_033452862.1">
    <property type="nucleotide sequence ID" value="XM_033588542.1"/>
</dbReference>
<keyword evidence="2" id="KW-1185">Reference proteome</keyword>